<reference evidence="4" key="2">
    <citation type="submission" date="2023-04" db="EMBL/GenBank/DDBJ databases">
        <authorList>
            <person name="Bu L."/>
            <person name="Lu L."/>
            <person name="Laidemitt M.R."/>
            <person name="Zhang S.M."/>
            <person name="Mutuku M."/>
            <person name="Mkoji G."/>
            <person name="Steinauer M."/>
            <person name="Loker E.S."/>
        </authorList>
    </citation>
    <scope>NUCLEOTIDE SEQUENCE</scope>
    <source>
        <strain evidence="4">KasaAsao</strain>
        <tissue evidence="4">Whole Snail</tissue>
    </source>
</reference>
<dbReference type="Gene3D" id="1.10.238.10">
    <property type="entry name" value="EF-hand"/>
    <property type="match status" value="1"/>
</dbReference>
<evidence type="ECO:0000313" key="5">
    <source>
        <dbReference type="Proteomes" id="UP001233172"/>
    </source>
</evidence>
<dbReference type="PROSITE" id="PS50222">
    <property type="entry name" value="EF_HAND_2"/>
    <property type="match status" value="1"/>
</dbReference>
<name>A0AAD8BHB9_BIOPF</name>
<evidence type="ECO:0000259" key="3">
    <source>
        <dbReference type="PROSITE" id="PS50222"/>
    </source>
</evidence>
<feature type="domain" description="EF-hand" evidence="3">
    <location>
        <begin position="36"/>
        <end position="71"/>
    </location>
</feature>
<reference evidence="4" key="1">
    <citation type="journal article" date="2023" name="PLoS Negl. Trop. Dis.">
        <title>A genome sequence for Biomphalaria pfeifferi, the major vector snail for the human-infecting parasite Schistosoma mansoni.</title>
        <authorList>
            <person name="Bu L."/>
            <person name="Lu L."/>
            <person name="Laidemitt M.R."/>
            <person name="Zhang S.M."/>
            <person name="Mutuku M."/>
            <person name="Mkoji G."/>
            <person name="Steinauer M."/>
            <person name="Loker E.S."/>
        </authorList>
    </citation>
    <scope>NUCLEOTIDE SEQUENCE</scope>
    <source>
        <strain evidence="4">KasaAsao</strain>
    </source>
</reference>
<dbReference type="InterPro" id="IPR002048">
    <property type="entry name" value="EF_hand_dom"/>
</dbReference>
<accession>A0AAD8BHB9</accession>
<dbReference type="Pfam" id="PF13202">
    <property type="entry name" value="EF-hand_5"/>
    <property type="match status" value="2"/>
</dbReference>
<dbReference type="AlphaFoldDB" id="A0AAD8BHB9"/>
<dbReference type="SMART" id="SM00054">
    <property type="entry name" value="EFh"/>
    <property type="match status" value="2"/>
</dbReference>
<protein>
    <submittedName>
        <fullName evidence="4">DEC-3</fullName>
    </submittedName>
</protein>
<dbReference type="EMBL" id="JASAOG010000076">
    <property type="protein sequence ID" value="KAK0054627.1"/>
    <property type="molecule type" value="Genomic_DNA"/>
</dbReference>
<dbReference type="InterPro" id="IPR011992">
    <property type="entry name" value="EF-hand-dom_pair"/>
</dbReference>
<keyword evidence="2" id="KW-0732">Signal</keyword>
<sequence>MKAFALLALALFGYVSAQPGTGNNLFHQYAGSDNLMQRNEFDRFWLHFDDNKDGEVSKLEFDSGWRQEGFPHAASAPLYFLEMDIVRDEVLNSLDFPHIFRLFDEDGNGVISEREARTNGAAYFWFNE</sequence>
<dbReference type="PROSITE" id="PS00018">
    <property type="entry name" value="EF_HAND_1"/>
    <property type="match status" value="1"/>
</dbReference>
<keyword evidence="5" id="KW-1185">Reference proteome</keyword>
<proteinExistence type="predicted"/>
<dbReference type="InterPro" id="IPR018247">
    <property type="entry name" value="EF_Hand_1_Ca_BS"/>
</dbReference>
<dbReference type="SUPFAM" id="SSF47473">
    <property type="entry name" value="EF-hand"/>
    <property type="match status" value="1"/>
</dbReference>
<keyword evidence="1" id="KW-0106">Calcium</keyword>
<feature type="chain" id="PRO_5041910889" evidence="2">
    <location>
        <begin position="18"/>
        <end position="128"/>
    </location>
</feature>
<comment type="caution">
    <text evidence="4">The sequence shown here is derived from an EMBL/GenBank/DDBJ whole genome shotgun (WGS) entry which is preliminary data.</text>
</comment>
<dbReference type="Proteomes" id="UP001233172">
    <property type="component" value="Unassembled WGS sequence"/>
</dbReference>
<evidence type="ECO:0000313" key="4">
    <source>
        <dbReference type="EMBL" id="KAK0054627.1"/>
    </source>
</evidence>
<organism evidence="4 5">
    <name type="scientific">Biomphalaria pfeifferi</name>
    <name type="common">Bloodfluke planorb</name>
    <name type="synonym">Freshwater snail</name>
    <dbReference type="NCBI Taxonomy" id="112525"/>
    <lineage>
        <taxon>Eukaryota</taxon>
        <taxon>Metazoa</taxon>
        <taxon>Spiralia</taxon>
        <taxon>Lophotrochozoa</taxon>
        <taxon>Mollusca</taxon>
        <taxon>Gastropoda</taxon>
        <taxon>Heterobranchia</taxon>
        <taxon>Euthyneura</taxon>
        <taxon>Panpulmonata</taxon>
        <taxon>Hygrophila</taxon>
        <taxon>Lymnaeoidea</taxon>
        <taxon>Planorbidae</taxon>
        <taxon>Biomphalaria</taxon>
    </lineage>
</organism>
<feature type="signal peptide" evidence="2">
    <location>
        <begin position="1"/>
        <end position="17"/>
    </location>
</feature>
<gene>
    <name evidence="4" type="ORF">Bpfe_015972</name>
</gene>
<evidence type="ECO:0000256" key="2">
    <source>
        <dbReference type="SAM" id="SignalP"/>
    </source>
</evidence>
<dbReference type="GO" id="GO:0005509">
    <property type="term" value="F:calcium ion binding"/>
    <property type="evidence" value="ECO:0007669"/>
    <property type="project" value="InterPro"/>
</dbReference>
<evidence type="ECO:0000256" key="1">
    <source>
        <dbReference type="ARBA" id="ARBA00022837"/>
    </source>
</evidence>